<reference evidence="6 7" key="1">
    <citation type="submission" date="2019-07" db="EMBL/GenBank/DDBJ databases">
        <title>Whole genome shotgun sequence of Myxococcus virescens NBRC 100334.</title>
        <authorList>
            <person name="Hosoyama A."/>
            <person name="Uohara A."/>
            <person name="Ohji S."/>
            <person name="Ichikawa N."/>
        </authorList>
    </citation>
    <scope>NUCLEOTIDE SEQUENCE [LARGE SCALE GENOMIC DNA]</scope>
    <source>
        <strain evidence="6 7">NBRC 100334</strain>
    </source>
</reference>
<keyword evidence="3" id="KW-0815">Transposition</keyword>
<evidence type="ECO:0000256" key="5">
    <source>
        <dbReference type="ARBA" id="ARBA00023172"/>
    </source>
</evidence>
<comment type="similarity">
    <text evidence="2">Belongs to the transposase mutator family.</text>
</comment>
<name>A0A511HPX9_9BACT</name>
<organism evidence="6 7">
    <name type="scientific">Myxococcus virescens</name>
    <dbReference type="NCBI Taxonomy" id="83456"/>
    <lineage>
        <taxon>Bacteria</taxon>
        <taxon>Pseudomonadati</taxon>
        <taxon>Myxococcota</taxon>
        <taxon>Myxococcia</taxon>
        <taxon>Myxococcales</taxon>
        <taxon>Cystobacterineae</taxon>
        <taxon>Myxococcaceae</taxon>
        <taxon>Myxococcus</taxon>
    </lineage>
</organism>
<dbReference type="GO" id="GO:0004803">
    <property type="term" value="F:transposase activity"/>
    <property type="evidence" value="ECO:0007669"/>
    <property type="project" value="InterPro"/>
</dbReference>
<sequence length="77" mass="8557">MSAPGLRRRHLLLLLPKAHWKRLRGTNGLKRLHGELKRSIRGVGAFPERASALGLITAVALGVTGVWDDRRHVDMSL</sequence>
<evidence type="ECO:0000256" key="1">
    <source>
        <dbReference type="ARBA" id="ARBA00002190"/>
    </source>
</evidence>
<evidence type="ECO:0000256" key="3">
    <source>
        <dbReference type="ARBA" id="ARBA00022578"/>
    </source>
</evidence>
<keyword evidence="5" id="KW-0233">DNA recombination</keyword>
<evidence type="ECO:0000313" key="7">
    <source>
        <dbReference type="Proteomes" id="UP000321224"/>
    </source>
</evidence>
<evidence type="ECO:0000256" key="2">
    <source>
        <dbReference type="ARBA" id="ARBA00010961"/>
    </source>
</evidence>
<keyword evidence="4" id="KW-0238">DNA-binding</keyword>
<proteinExistence type="inferred from homology"/>
<gene>
    <name evidence="6" type="ORF">MVI01_72090</name>
</gene>
<evidence type="ECO:0000256" key="4">
    <source>
        <dbReference type="ARBA" id="ARBA00023125"/>
    </source>
</evidence>
<dbReference type="InterPro" id="IPR001207">
    <property type="entry name" value="Transposase_mutator"/>
</dbReference>
<dbReference type="EMBL" id="BJVY01000073">
    <property type="protein sequence ID" value="GEL75425.1"/>
    <property type="molecule type" value="Genomic_DNA"/>
</dbReference>
<comment type="caution">
    <text evidence="6">The sequence shown here is derived from an EMBL/GenBank/DDBJ whole genome shotgun (WGS) entry which is preliminary data.</text>
</comment>
<protein>
    <recommendedName>
        <fullName evidence="8">Transposase</fullName>
    </recommendedName>
</protein>
<dbReference type="AlphaFoldDB" id="A0A511HPX9"/>
<comment type="function">
    <text evidence="1">Required for the transposition of the insertion element.</text>
</comment>
<accession>A0A511HPX9</accession>
<dbReference type="GO" id="GO:0006313">
    <property type="term" value="P:DNA transposition"/>
    <property type="evidence" value="ECO:0007669"/>
    <property type="project" value="InterPro"/>
</dbReference>
<dbReference type="Pfam" id="PF00872">
    <property type="entry name" value="Transposase_mut"/>
    <property type="match status" value="1"/>
</dbReference>
<dbReference type="GO" id="GO:0003677">
    <property type="term" value="F:DNA binding"/>
    <property type="evidence" value="ECO:0007669"/>
    <property type="project" value="UniProtKB-KW"/>
</dbReference>
<evidence type="ECO:0000313" key="6">
    <source>
        <dbReference type="EMBL" id="GEL75425.1"/>
    </source>
</evidence>
<dbReference type="Proteomes" id="UP000321224">
    <property type="component" value="Unassembled WGS sequence"/>
</dbReference>
<evidence type="ECO:0008006" key="8">
    <source>
        <dbReference type="Google" id="ProtNLM"/>
    </source>
</evidence>